<organism evidence="1 2">
    <name type="scientific">Macroventuria anomochaeta</name>
    <dbReference type="NCBI Taxonomy" id="301207"/>
    <lineage>
        <taxon>Eukaryota</taxon>
        <taxon>Fungi</taxon>
        <taxon>Dikarya</taxon>
        <taxon>Ascomycota</taxon>
        <taxon>Pezizomycotina</taxon>
        <taxon>Dothideomycetes</taxon>
        <taxon>Pleosporomycetidae</taxon>
        <taxon>Pleosporales</taxon>
        <taxon>Pleosporineae</taxon>
        <taxon>Didymellaceae</taxon>
        <taxon>Macroventuria</taxon>
    </lineage>
</organism>
<name>A0ACB6S5P1_9PLEO</name>
<accession>A0ACB6S5P1</accession>
<keyword evidence="2" id="KW-1185">Reference proteome</keyword>
<reference evidence="1" key="1">
    <citation type="journal article" date="2020" name="Stud. Mycol.">
        <title>101 Dothideomycetes genomes: a test case for predicting lifestyles and emergence of pathogens.</title>
        <authorList>
            <person name="Haridas S."/>
            <person name="Albert R."/>
            <person name="Binder M."/>
            <person name="Bloem J."/>
            <person name="Labutti K."/>
            <person name="Salamov A."/>
            <person name="Andreopoulos B."/>
            <person name="Baker S."/>
            <person name="Barry K."/>
            <person name="Bills G."/>
            <person name="Bluhm B."/>
            <person name="Cannon C."/>
            <person name="Castanera R."/>
            <person name="Culley D."/>
            <person name="Daum C."/>
            <person name="Ezra D."/>
            <person name="Gonzalez J."/>
            <person name="Henrissat B."/>
            <person name="Kuo A."/>
            <person name="Liang C."/>
            <person name="Lipzen A."/>
            <person name="Lutzoni F."/>
            <person name="Magnuson J."/>
            <person name="Mondo S."/>
            <person name="Nolan M."/>
            <person name="Ohm R."/>
            <person name="Pangilinan J."/>
            <person name="Park H.-J."/>
            <person name="Ramirez L."/>
            <person name="Alfaro M."/>
            <person name="Sun H."/>
            <person name="Tritt A."/>
            <person name="Yoshinaga Y."/>
            <person name="Zwiers L.-H."/>
            <person name="Turgeon B."/>
            <person name="Goodwin S."/>
            <person name="Spatafora J."/>
            <person name="Crous P."/>
            <person name="Grigoriev I."/>
        </authorList>
    </citation>
    <scope>NUCLEOTIDE SEQUENCE</scope>
    <source>
        <strain evidence="1">CBS 525.71</strain>
    </source>
</reference>
<comment type="caution">
    <text evidence="1">The sequence shown here is derived from an EMBL/GenBank/DDBJ whole genome shotgun (WGS) entry which is preliminary data.</text>
</comment>
<evidence type="ECO:0000313" key="2">
    <source>
        <dbReference type="Proteomes" id="UP000799754"/>
    </source>
</evidence>
<dbReference type="EMBL" id="MU006710">
    <property type="protein sequence ID" value="KAF2629278.1"/>
    <property type="molecule type" value="Genomic_DNA"/>
</dbReference>
<proteinExistence type="predicted"/>
<sequence>MKTLKTVSRGISDSGAWKKLAKPTISRGKTAWPKNKPDLEQYDVRFDYDGEVVQNGQVFHKYQSQPYAGKIPASTEDCRNMNGGTRGVMTSILIKQDATQEEVTQAVDNVSEG</sequence>
<gene>
    <name evidence="1" type="ORF">BU25DRAFT_420152</name>
</gene>
<dbReference type="Proteomes" id="UP000799754">
    <property type="component" value="Unassembled WGS sequence"/>
</dbReference>
<evidence type="ECO:0000313" key="1">
    <source>
        <dbReference type="EMBL" id="KAF2629278.1"/>
    </source>
</evidence>
<protein>
    <submittedName>
        <fullName evidence="1">Uncharacterized protein</fullName>
    </submittedName>
</protein>